<feature type="domain" description="ABC transporter" evidence="10">
    <location>
        <begin position="7"/>
        <end position="240"/>
    </location>
</feature>
<evidence type="ECO:0000256" key="3">
    <source>
        <dbReference type="ARBA" id="ARBA00022475"/>
    </source>
</evidence>
<keyword evidence="6 11" id="KW-0067">ATP-binding</keyword>
<evidence type="ECO:0000256" key="1">
    <source>
        <dbReference type="ARBA" id="ARBA00004202"/>
    </source>
</evidence>
<dbReference type="EMBL" id="OBMT01000009">
    <property type="protein sequence ID" value="SOC11633.1"/>
    <property type="molecule type" value="Genomic_DNA"/>
</dbReference>
<dbReference type="Proteomes" id="UP000219111">
    <property type="component" value="Unassembled WGS sequence"/>
</dbReference>
<evidence type="ECO:0000256" key="8">
    <source>
        <dbReference type="ARBA" id="ARBA00023065"/>
    </source>
</evidence>
<dbReference type="PROSITE" id="PS50893">
    <property type="entry name" value="ABC_TRANSPORTER_2"/>
    <property type="match status" value="1"/>
</dbReference>
<evidence type="ECO:0000313" key="11">
    <source>
        <dbReference type="EMBL" id="SOC11633.1"/>
    </source>
</evidence>
<reference evidence="12" key="1">
    <citation type="submission" date="2017-08" db="EMBL/GenBank/DDBJ databases">
        <authorList>
            <person name="Varghese N."/>
            <person name="Submissions S."/>
        </authorList>
    </citation>
    <scope>NUCLEOTIDE SEQUENCE [LARGE SCALE GENOMIC DNA]</scope>
    <source>
        <strain evidence="12">JA276</strain>
    </source>
</reference>
<evidence type="ECO:0000256" key="4">
    <source>
        <dbReference type="ARBA" id="ARBA00022496"/>
    </source>
</evidence>
<comment type="subcellular location">
    <subcellularLocation>
        <location evidence="1">Cell membrane</location>
        <topology evidence="1">Peripheral membrane protein</topology>
    </subcellularLocation>
</comment>
<dbReference type="GO" id="GO:0005524">
    <property type="term" value="F:ATP binding"/>
    <property type="evidence" value="ECO:0007669"/>
    <property type="project" value="UniProtKB-KW"/>
</dbReference>
<gene>
    <name evidence="11" type="ORF">SAMN05877831_10924</name>
</gene>
<dbReference type="InterPro" id="IPR003439">
    <property type="entry name" value="ABC_transporter-like_ATP-bd"/>
</dbReference>
<keyword evidence="12" id="KW-1185">Reference proteome</keyword>
<dbReference type="Pfam" id="PF00005">
    <property type="entry name" value="ABC_tran"/>
    <property type="match status" value="1"/>
</dbReference>
<keyword evidence="9" id="KW-0472">Membrane</keyword>
<keyword evidence="7" id="KW-0408">Iron</keyword>
<dbReference type="OrthoDB" id="9805601at2"/>
<evidence type="ECO:0000313" key="12">
    <source>
        <dbReference type="Proteomes" id="UP000219111"/>
    </source>
</evidence>
<dbReference type="CDD" id="cd03214">
    <property type="entry name" value="ABC_Iron-Siderophores_B12_Hemin"/>
    <property type="match status" value="1"/>
</dbReference>
<keyword evidence="4" id="KW-0410">Iron transport</keyword>
<evidence type="ECO:0000259" key="10">
    <source>
        <dbReference type="PROSITE" id="PS50893"/>
    </source>
</evidence>
<keyword evidence="2" id="KW-0813">Transport</keyword>
<dbReference type="InterPro" id="IPR051535">
    <property type="entry name" value="Siderophore_ABC-ATPase"/>
</dbReference>
<evidence type="ECO:0000256" key="9">
    <source>
        <dbReference type="ARBA" id="ARBA00023136"/>
    </source>
</evidence>
<dbReference type="RefSeq" id="WP_097070486.1">
    <property type="nucleotide sequence ID" value="NZ_OBMT01000009.1"/>
</dbReference>
<dbReference type="PANTHER" id="PTHR42771:SF3">
    <property type="entry name" value="PETROBACTIN IMPORT ATP-BINDING PROTEIN YCLP"/>
    <property type="match status" value="1"/>
</dbReference>
<dbReference type="InterPro" id="IPR003593">
    <property type="entry name" value="AAA+_ATPase"/>
</dbReference>
<accession>A0A285SY72</accession>
<evidence type="ECO:0000256" key="6">
    <source>
        <dbReference type="ARBA" id="ARBA00022840"/>
    </source>
</evidence>
<proteinExistence type="predicted"/>
<keyword evidence="8" id="KW-0406">Ion transport</keyword>
<protein>
    <submittedName>
        <fullName evidence="11">Iron complex transport system ATP-binding protein</fullName>
    </submittedName>
</protein>
<evidence type="ECO:0000256" key="2">
    <source>
        <dbReference type="ARBA" id="ARBA00022448"/>
    </source>
</evidence>
<dbReference type="GO" id="GO:0016887">
    <property type="term" value="F:ATP hydrolysis activity"/>
    <property type="evidence" value="ECO:0007669"/>
    <property type="project" value="InterPro"/>
</dbReference>
<dbReference type="GO" id="GO:0005886">
    <property type="term" value="C:plasma membrane"/>
    <property type="evidence" value="ECO:0007669"/>
    <property type="project" value="UniProtKB-SubCell"/>
</dbReference>
<dbReference type="InterPro" id="IPR027417">
    <property type="entry name" value="P-loop_NTPase"/>
</dbReference>
<dbReference type="Gene3D" id="3.40.50.300">
    <property type="entry name" value="P-loop containing nucleotide triphosphate hydrolases"/>
    <property type="match status" value="1"/>
</dbReference>
<evidence type="ECO:0000256" key="5">
    <source>
        <dbReference type="ARBA" id="ARBA00022741"/>
    </source>
</evidence>
<keyword evidence="3" id="KW-1003">Cell membrane</keyword>
<dbReference type="SUPFAM" id="SSF52540">
    <property type="entry name" value="P-loop containing nucleoside triphosphate hydrolases"/>
    <property type="match status" value="1"/>
</dbReference>
<dbReference type="GO" id="GO:0006826">
    <property type="term" value="P:iron ion transport"/>
    <property type="evidence" value="ECO:0007669"/>
    <property type="project" value="UniProtKB-KW"/>
</dbReference>
<evidence type="ECO:0000256" key="7">
    <source>
        <dbReference type="ARBA" id="ARBA00023004"/>
    </source>
</evidence>
<name>A0A285SY72_9RHOB</name>
<dbReference type="AlphaFoldDB" id="A0A285SY72"/>
<organism evidence="11 12">
    <name type="scientific">Rhodobacter maris</name>
    <dbReference type="NCBI Taxonomy" id="446682"/>
    <lineage>
        <taxon>Bacteria</taxon>
        <taxon>Pseudomonadati</taxon>
        <taxon>Pseudomonadota</taxon>
        <taxon>Alphaproteobacteria</taxon>
        <taxon>Rhodobacterales</taxon>
        <taxon>Rhodobacter group</taxon>
        <taxon>Rhodobacter</taxon>
    </lineage>
</organism>
<dbReference type="PANTHER" id="PTHR42771">
    <property type="entry name" value="IRON(3+)-HYDROXAMATE IMPORT ATP-BINDING PROTEIN FHUC"/>
    <property type="match status" value="1"/>
</dbReference>
<keyword evidence="5" id="KW-0547">Nucleotide-binding</keyword>
<sequence>MKTRSAIEITGLSHAVQRTEILAPTTLTLPGGKITALIGPNGAGKSTLSRLIARIEPPPEGTVLVNGLDVAQTPGARLARELAFMGQHTGLASRLRVRELVAFGRWPHCAGRPGPADSAAIARALHDFELEPLAGRFLDTLSGGQAQRAHLAMAAAQQTPWLILDEPLNNLDLAHARALMAHLARLREAGGSVLIVLHDLNFAAGWADHVVAMKAGAVVAEGPPAEVLTAPGLSALYETEIAVTEHCGRPLVLHHLGGVAERRQEA</sequence>
<dbReference type="SMART" id="SM00382">
    <property type="entry name" value="AAA"/>
    <property type="match status" value="1"/>
</dbReference>